<dbReference type="PANTHER" id="PTHR12137:SF54">
    <property type="entry name" value="CARBOHYDRATE SULFOTRANSFERASE"/>
    <property type="match status" value="1"/>
</dbReference>
<keyword evidence="5 9" id="KW-1133">Transmembrane helix</keyword>
<dbReference type="InterPro" id="IPR005331">
    <property type="entry name" value="Sulfotransferase"/>
</dbReference>
<evidence type="ECO:0000256" key="2">
    <source>
        <dbReference type="ARBA" id="ARBA00006339"/>
    </source>
</evidence>
<dbReference type="PANTHER" id="PTHR12137">
    <property type="entry name" value="CARBOHYDRATE SULFOTRANSFERASE"/>
    <property type="match status" value="1"/>
</dbReference>
<evidence type="ECO:0000256" key="7">
    <source>
        <dbReference type="ARBA" id="ARBA00023136"/>
    </source>
</evidence>
<keyword evidence="8 9" id="KW-0325">Glycoprotein</keyword>
<dbReference type="OrthoDB" id="2019940at2759"/>
<dbReference type="Pfam" id="PF03567">
    <property type="entry name" value="Sulfotransfer_2"/>
    <property type="match status" value="1"/>
</dbReference>
<keyword evidence="3 9" id="KW-0808">Transferase</keyword>
<protein>
    <recommendedName>
        <fullName evidence="9">Carbohydrate sulfotransferase</fullName>
        <ecNumber evidence="9">2.8.2.-</ecNumber>
    </recommendedName>
</protein>
<dbReference type="EC" id="2.8.2.-" evidence="9"/>
<keyword evidence="11" id="KW-1185">Reference proteome</keyword>
<dbReference type="InterPro" id="IPR018011">
    <property type="entry name" value="Carb_sulfotrans_8-10"/>
</dbReference>
<keyword evidence="6 9" id="KW-0333">Golgi apparatus</keyword>
<dbReference type="GO" id="GO:0008146">
    <property type="term" value="F:sulfotransferase activity"/>
    <property type="evidence" value="ECO:0007669"/>
    <property type="project" value="InterPro"/>
</dbReference>
<evidence type="ECO:0000256" key="8">
    <source>
        <dbReference type="ARBA" id="ARBA00023180"/>
    </source>
</evidence>
<dbReference type="GO" id="GO:0000139">
    <property type="term" value="C:Golgi membrane"/>
    <property type="evidence" value="ECO:0007669"/>
    <property type="project" value="UniProtKB-SubCell"/>
</dbReference>
<dbReference type="Proteomes" id="UP000749559">
    <property type="component" value="Unassembled WGS sequence"/>
</dbReference>
<evidence type="ECO:0000256" key="5">
    <source>
        <dbReference type="ARBA" id="ARBA00022989"/>
    </source>
</evidence>
<organism evidence="10 11">
    <name type="scientific">Owenia fusiformis</name>
    <name type="common">Polychaete worm</name>
    <dbReference type="NCBI Taxonomy" id="6347"/>
    <lineage>
        <taxon>Eukaryota</taxon>
        <taxon>Metazoa</taxon>
        <taxon>Spiralia</taxon>
        <taxon>Lophotrochozoa</taxon>
        <taxon>Annelida</taxon>
        <taxon>Polychaeta</taxon>
        <taxon>Sedentaria</taxon>
        <taxon>Canalipalpata</taxon>
        <taxon>Sabellida</taxon>
        <taxon>Oweniida</taxon>
        <taxon>Oweniidae</taxon>
        <taxon>Owenia</taxon>
    </lineage>
</organism>
<keyword evidence="4 9" id="KW-0812">Transmembrane</keyword>
<gene>
    <name evidence="10" type="ORF">OFUS_LOCUS25107</name>
</gene>
<evidence type="ECO:0000256" key="6">
    <source>
        <dbReference type="ARBA" id="ARBA00023034"/>
    </source>
</evidence>
<keyword evidence="9" id="KW-0735">Signal-anchor</keyword>
<accession>A0A8S4Q647</accession>
<feature type="transmembrane region" description="Helical" evidence="9">
    <location>
        <begin position="18"/>
        <end position="38"/>
    </location>
</feature>
<evidence type="ECO:0000256" key="1">
    <source>
        <dbReference type="ARBA" id="ARBA00004323"/>
    </source>
</evidence>
<comment type="subcellular location">
    <subcellularLocation>
        <location evidence="1 9">Golgi apparatus membrane</location>
        <topology evidence="1 9">Single-pass type II membrane protein</topology>
    </subcellularLocation>
</comment>
<dbReference type="InterPro" id="IPR027417">
    <property type="entry name" value="P-loop_NTPase"/>
</dbReference>
<evidence type="ECO:0000256" key="9">
    <source>
        <dbReference type="RuleBase" id="RU364020"/>
    </source>
</evidence>
<evidence type="ECO:0000256" key="3">
    <source>
        <dbReference type="ARBA" id="ARBA00022679"/>
    </source>
</evidence>
<dbReference type="SUPFAM" id="SSF52540">
    <property type="entry name" value="P-loop containing nucleoside triphosphate hydrolases"/>
    <property type="match status" value="1"/>
</dbReference>
<evidence type="ECO:0000256" key="4">
    <source>
        <dbReference type="ARBA" id="ARBA00022692"/>
    </source>
</evidence>
<keyword evidence="9" id="KW-0119">Carbohydrate metabolism</keyword>
<comment type="similarity">
    <text evidence="2 9">Belongs to the sulfotransferase 2 family.</text>
</comment>
<evidence type="ECO:0000313" key="11">
    <source>
        <dbReference type="Proteomes" id="UP000749559"/>
    </source>
</evidence>
<proteinExistence type="inferred from homology"/>
<keyword evidence="7 9" id="KW-0472">Membrane</keyword>
<comment type="caution">
    <text evidence="10">The sequence shown here is derived from an EMBL/GenBank/DDBJ whole genome shotgun (WGS) entry which is preliminary data.</text>
</comment>
<reference evidence="10" key="1">
    <citation type="submission" date="2022-03" db="EMBL/GenBank/DDBJ databases">
        <authorList>
            <person name="Martin C."/>
        </authorList>
    </citation>
    <scope>NUCLEOTIDE SEQUENCE</scope>
</reference>
<dbReference type="GO" id="GO:0016051">
    <property type="term" value="P:carbohydrate biosynthetic process"/>
    <property type="evidence" value="ECO:0007669"/>
    <property type="project" value="InterPro"/>
</dbReference>
<name>A0A8S4Q647_OWEFU</name>
<sequence length="354" mass="41669">MAECFNTRLQRFAIMRRLFIPMILAFCVMYVITTVVYIGTEVNETVPGASSEVVLRPKWPDDSASEKDLANIDTDPMEERMMLRRSRIPPMCGGKFTSTKNASREPIWNLNILYTSSSIYVDDKYKFLYCFVPKTATTTWRKMFMAMHYNISYNDADENFDKLTKDIGLKHLNLYSEQKILQIMQGYLKFMVVRNPFERLLSAWQNKFNKYKSGQFWYCNTYGKSIIEKYRKNFTVGDGSGCDVTFDEFTDYLLERDFKNGWIDEHWKPYYDLCMPCHVPYDTIIHYETLVEDSNYVLDKLGEKRRFPNGSSGVKGKVLEAYSNLNNSFHKREQIYKIYQMDFDMFGYGPIPLA</sequence>
<evidence type="ECO:0000313" key="10">
    <source>
        <dbReference type="EMBL" id="CAH1801302.1"/>
    </source>
</evidence>
<dbReference type="AlphaFoldDB" id="A0A8S4Q647"/>
<dbReference type="EMBL" id="CAIIXF020000012">
    <property type="protein sequence ID" value="CAH1801302.1"/>
    <property type="molecule type" value="Genomic_DNA"/>
</dbReference>